<sequence>GVPNFDALQSSKKVLLYERRPAWWVRWTYALVVADILSFGSMAHFGYNYWTKYEDESQASVPISDAPNPVDSSPPKGRWVARPEWQRFFLASSQVVVGTFIAGALLIYRSHVVTKIHIFQPLRGPSTRSTQQVLVQNPQHRAESGGRLYNMQDCQLRPGRDTTEMILRVKGVKGHFWIGTKGALIKGKDLGVQ</sequence>
<keyword evidence="1" id="KW-0472">Membrane</keyword>
<proteinExistence type="predicted"/>
<feature type="non-terminal residue" evidence="2">
    <location>
        <position position="193"/>
    </location>
</feature>
<name>A0A067PZ01_9AGAM</name>
<feature type="transmembrane region" description="Helical" evidence="1">
    <location>
        <begin position="27"/>
        <end position="47"/>
    </location>
</feature>
<dbReference type="Proteomes" id="UP000027265">
    <property type="component" value="Unassembled WGS sequence"/>
</dbReference>
<dbReference type="InParanoid" id="A0A067PZ01"/>
<dbReference type="AlphaFoldDB" id="A0A067PZ01"/>
<dbReference type="OrthoDB" id="2607755at2759"/>
<feature type="non-terminal residue" evidence="2">
    <location>
        <position position="1"/>
    </location>
</feature>
<evidence type="ECO:0000256" key="1">
    <source>
        <dbReference type="SAM" id="Phobius"/>
    </source>
</evidence>
<keyword evidence="3" id="KW-1185">Reference proteome</keyword>
<keyword evidence="1" id="KW-0812">Transmembrane</keyword>
<reference evidence="3" key="1">
    <citation type="journal article" date="2014" name="Proc. Natl. Acad. Sci. U.S.A.">
        <title>Extensive sampling of basidiomycete genomes demonstrates inadequacy of the white-rot/brown-rot paradigm for wood decay fungi.</title>
        <authorList>
            <person name="Riley R."/>
            <person name="Salamov A.A."/>
            <person name="Brown D.W."/>
            <person name="Nagy L.G."/>
            <person name="Floudas D."/>
            <person name="Held B.W."/>
            <person name="Levasseur A."/>
            <person name="Lombard V."/>
            <person name="Morin E."/>
            <person name="Otillar R."/>
            <person name="Lindquist E.A."/>
            <person name="Sun H."/>
            <person name="LaButti K.M."/>
            <person name="Schmutz J."/>
            <person name="Jabbour D."/>
            <person name="Luo H."/>
            <person name="Baker S.E."/>
            <person name="Pisabarro A.G."/>
            <person name="Walton J.D."/>
            <person name="Blanchette R.A."/>
            <person name="Henrissat B."/>
            <person name="Martin F."/>
            <person name="Cullen D."/>
            <person name="Hibbett D.S."/>
            <person name="Grigoriev I.V."/>
        </authorList>
    </citation>
    <scope>NUCLEOTIDE SEQUENCE [LARGE SCALE GENOMIC DNA]</scope>
    <source>
        <strain evidence="3">MUCL 33604</strain>
    </source>
</reference>
<keyword evidence="1" id="KW-1133">Transmembrane helix</keyword>
<dbReference type="HOGENOM" id="CLU_089417_0_0_1"/>
<dbReference type="EMBL" id="KL197722">
    <property type="protein sequence ID" value="KDQ56477.1"/>
    <property type="molecule type" value="Genomic_DNA"/>
</dbReference>
<gene>
    <name evidence="2" type="ORF">JAAARDRAFT_107844</name>
</gene>
<protein>
    <submittedName>
        <fullName evidence="2">Uncharacterized protein</fullName>
    </submittedName>
</protein>
<organism evidence="2 3">
    <name type="scientific">Jaapia argillacea MUCL 33604</name>
    <dbReference type="NCBI Taxonomy" id="933084"/>
    <lineage>
        <taxon>Eukaryota</taxon>
        <taxon>Fungi</taxon>
        <taxon>Dikarya</taxon>
        <taxon>Basidiomycota</taxon>
        <taxon>Agaricomycotina</taxon>
        <taxon>Agaricomycetes</taxon>
        <taxon>Agaricomycetidae</taxon>
        <taxon>Jaapiales</taxon>
        <taxon>Jaapiaceae</taxon>
        <taxon>Jaapia</taxon>
    </lineage>
</organism>
<evidence type="ECO:0000313" key="3">
    <source>
        <dbReference type="Proteomes" id="UP000027265"/>
    </source>
</evidence>
<accession>A0A067PZ01</accession>
<feature type="transmembrane region" description="Helical" evidence="1">
    <location>
        <begin position="88"/>
        <end position="108"/>
    </location>
</feature>
<evidence type="ECO:0000313" key="2">
    <source>
        <dbReference type="EMBL" id="KDQ56477.1"/>
    </source>
</evidence>